<protein>
    <recommendedName>
        <fullName evidence="2">NAD-dependent epimerase/dehydratase domain-containing protein</fullName>
    </recommendedName>
</protein>
<sequence length="318" mass="35608">MNKILVTGASGQIGSELIPELRKLYGEENVIASVNKTPMIDEVQNSGPNTKIDVRNIDEIDSVIKKYKIDTIFHLGSILSASAEVNRKLAYEVNFNGVNNILESSLLNSVKKVMVVSSIAAFGPETPSDNTPNDTIQKPNTHYGISKVFTELLGNYFSTKLNLDVRGVRLPGIISWKVEPTAGTTDYAVAIFYEAIRKKYYTCPLSENTKLPMMYMPDAILSMIKLAQAEKSQLKHFADFNVNSMSFTPADLAIAIKKRIPEFEINYKINPMLQSIADSWPDKLDDSIARVEWGWKPKYDLNSMVDDMIINLTQKLKS</sequence>
<dbReference type="InterPro" id="IPR051225">
    <property type="entry name" value="NAD(P)_epim/dehydratase"/>
</dbReference>
<dbReference type="EMBL" id="UINC01010362">
    <property type="protein sequence ID" value="SVA46120.1"/>
    <property type="molecule type" value="Genomic_DNA"/>
</dbReference>
<feature type="domain" description="NAD-dependent epimerase/dehydratase" evidence="2">
    <location>
        <begin position="4"/>
        <end position="229"/>
    </location>
</feature>
<dbReference type="SUPFAM" id="SSF51735">
    <property type="entry name" value="NAD(P)-binding Rossmann-fold domains"/>
    <property type="match status" value="1"/>
</dbReference>
<dbReference type="InterPro" id="IPR001509">
    <property type="entry name" value="Epimerase_deHydtase"/>
</dbReference>
<name>A0A381W0S5_9ZZZZ</name>
<evidence type="ECO:0000256" key="1">
    <source>
        <dbReference type="ARBA" id="ARBA00007637"/>
    </source>
</evidence>
<dbReference type="Pfam" id="PF01370">
    <property type="entry name" value="Epimerase"/>
    <property type="match status" value="1"/>
</dbReference>
<evidence type="ECO:0000259" key="2">
    <source>
        <dbReference type="Pfam" id="PF01370"/>
    </source>
</evidence>
<accession>A0A381W0S5</accession>
<proteinExistence type="inferred from homology"/>
<dbReference type="PANTHER" id="PTHR42687:SF1">
    <property type="entry name" value="L-THREONINE 3-DEHYDROGENASE, MITOCHONDRIAL"/>
    <property type="match status" value="1"/>
</dbReference>
<organism evidence="3">
    <name type="scientific">marine metagenome</name>
    <dbReference type="NCBI Taxonomy" id="408172"/>
    <lineage>
        <taxon>unclassified sequences</taxon>
        <taxon>metagenomes</taxon>
        <taxon>ecological metagenomes</taxon>
    </lineage>
</organism>
<dbReference type="InterPro" id="IPR036291">
    <property type="entry name" value="NAD(P)-bd_dom_sf"/>
</dbReference>
<reference evidence="3" key="1">
    <citation type="submission" date="2018-05" db="EMBL/GenBank/DDBJ databases">
        <authorList>
            <person name="Lanie J.A."/>
            <person name="Ng W.-L."/>
            <person name="Kazmierczak K.M."/>
            <person name="Andrzejewski T.M."/>
            <person name="Davidsen T.M."/>
            <person name="Wayne K.J."/>
            <person name="Tettelin H."/>
            <person name="Glass J.I."/>
            <person name="Rusch D."/>
            <person name="Podicherti R."/>
            <person name="Tsui H.-C.T."/>
            <person name="Winkler M.E."/>
        </authorList>
    </citation>
    <scope>NUCLEOTIDE SEQUENCE</scope>
</reference>
<dbReference type="GO" id="GO:0006567">
    <property type="term" value="P:L-threonine catabolic process"/>
    <property type="evidence" value="ECO:0007669"/>
    <property type="project" value="TreeGrafter"/>
</dbReference>
<dbReference type="Gene3D" id="3.40.50.720">
    <property type="entry name" value="NAD(P)-binding Rossmann-like Domain"/>
    <property type="match status" value="1"/>
</dbReference>
<evidence type="ECO:0000313" key="3">
    <source>
        <dbReference type="EMBL" id="SVA46120.1"/>
    </source>
</evidence>
<dbReference type="AlphaFoldDB" id="A0A381W0S5"/>
<comment type="similarity">
    <text evidence="1">Belongs to the NAD(P)-dependent epimerase/dehydratase family.</text>
</comment>
<dbReference type="GO" id="GO:0008743">
    <property type="term" value="F:L-threonine 3-dehydrogenase activity"/>
    <property type="evidence" value="ECO:0007669"/>
    <property type="project" value="TreeGrafter"/>
</dbReference>
<dbReference type="PANTHER" id="PTHR42687">
    <property type="entry name" value="L-THREONINE 3-DEHYDROGENASE"/>
    <property type="match status" value="1"/>
</dbReference>
<gene>
    <name evidence="3" type="ORF">METZ01_LOCUS98974</name>
</gene>